<evidence type="ECO:0000256" key="2">
    <source>
        <dbReference type="HAMAP-Rule" id="MF_01477"/>
    </source>
</evidence>
<keyword evidence="2" id="KW-0810">Translation regulation</keyword>
<dbReference type="PANTHER" id="PTHR21043:SF0">
    <property type="entry name" value="MITOCHONDRIAL ASSEMBLY OF RIBOSOMAL LARGE SUBUNIT PROTEIN 1"/>
    <property type="match status" value="1"/>
</dbReference>
<evidence type="ECO:0000256" key="1">
    <source>
        <dbReference type="ARBA" id="ARBA00010574"/>
    </source>
</evidence>
<organism evidence="3 4">
    <name type="scientific">Methylomirabilis oxygeniifera</name>
    <dbReference type="NCBI Taxonomy" id="671143"/>
    <lineage>
        <taxon>Bacteria</taxon>
        <taxon>Candidatus Methylomirabilota</taxon>
        <taxon>Candidatus Methylomirabilia</taxon>
        <taxon>Candidatus Methylomirabilales</taxon>
        <taxon>Candidatus Methylomirabilaceae</taxon>
        <taxon>Candidatus Methylomirabilis</taxon>
    </lineage>
</organism>
<dbReference type="HAMAP" id="MF_01477">
    <property type="entry name" value="Iojap_RsfS"/>
    <property type="match status" value="1"/>
</dbReference>
<protein>
    <recommendedName>
        <fullName evidence="2">Ribosomal silencing factor RsfS</fullName>
    </recommendedName>
</protein>
<dbReference type="STRING" id="671143.DAMO_0334"/>
<reference evidence="3 4" key="1">
    <citation type="journal article" date="2010" name="Nature">
        <title>Nitrite-driven anaerobic methane oxidation by oxygenic bacteria.</title>
        <authorList>
            <person name="Ettwig K.F."/>
            <person name="Butler M.K."/>
            <person name="Le Paslier D."/>
            <person name="Pelletier E."/>
            <person name="Mangenot S."/>
            <person name="Kuypers M.M.M."/>
            <person name="Schreiber F."/>
            <person name="Dutilh B.E."/>
            <person name="Zedelius J."/>
            <person name="de Beer D."/>
            <person name="Gloerich J."/>
            <person name="Wessels H.J.C.T."/>
            <person name="van Allen T."/>
            <person name="Luesken F."/>
            <person name="Wu M."/>
            <person name="van de Pas-Schoonen K.T."/>
            <person name="Op den Camp H.J.M."/>
            <person name="Janssen-Megens E.M."/>
            <person name="Francoijs K-J."/>
            <person name="Stunnenberg H."/>
            <person name="Weissenbach J."/>
            <person name="Jetten M.S.M."/>
            <person name="Strous M."/>
        </authorList>
    </citation>
    <scope>NUCLEOTIDE SEQUENCE [LARGE SCALE GENOMIC DNA]</scope>
</reference>
<comment type="subcellular location">
    <subcellularLocation>
        <location evidence="2">Cytoplasm</location>
    </subcellularLocation>
</comment>
<dbReference type="GO" id="GO:0043023">
    <property type="term" value="F:ribosomal large subunit binding"/>
    <property type="evidence" value="ECO:0007669"/>
    <property type="project" value="TreeGrafter"/>
</dbReference>
<comment type="similarity">
    <text evidence="1 2">Belongs to the Iojap/RsfS family.</text>
</comment>
<comment type="subunit">
    <text evidence="2">Interacts with ribosomal protein uL14 (rplN).</text>
</comment>
<proteinExistence type="inferred from homology"/>
<evidence type="ECO:0000313" key="3">
    <source>
        <dbReference type="EMBL" id="CBE67424.1"/>
    </source>
</evidence>
<name>D5MJ59_METO1</name>
<dbReference type="InterPro" id="IPR043519">
    <property type="entry name" value="NT_sf"/>
</dbReference>
<dbReference type="SUPFAM" id="SSF81301">
    <property type="entry name" value="Nucleotidyltransferase"/>
    <property type="match status" value="1"/>
</dbReference>
<dbReference type="HOGENOM" id="CLU_092688_2_1_0"/>
<dbReference type="GO" id="GO:0017148">
    <property type="term" value="P:negative regulation of translation"/>
    <property type="evidence" value="ECO:0007669"/>
    <property type="project" value="UniProtKB-UniRule"/>
</dbReference>
<dbReference type="Gene3D" id="3.30.460.10">
    <property type="entry name" value="Beta Polymerase, domain 2"/>
    <property type="match status" value="1"/>
</dbReference>
<dbReference type="NCBIfam" id="TIGR00090">
    <property type="entry name" value="rsfS_iojap_ybeB"/>
    <property type="match status" value="1"/>
</dbReference>
<evidence type="ECO:0000313" key="4">
    <source>
        <dbReference type="Proteomes" id="UP000006898"/>
    </source>
</evidence>
<keyword evidence="2" id="KW-0678">Repressor</keyword>
<dbReference type="GO" id="GO:0005737">
    <property type="term" value="C:cytoplasm"/>
    <property type="evidence" value="ECO:0007669"/>
    <property type="project" value="UniProtKB-SubCell"/>
</dbReference>
<dbReference type="eggNOG" id="COG0799">
    <property type="taxonomic scope" value="Bacteria"/>
</dbReference>
<gene>
    <name evidence="2" type="primary">rsfS</name>
    <name evidence="3" type="ORF">DAMO_0334</name>
</gene>
<dbReference type="Proteomes" id="UP000006898">
    <property type="component" value="Chromosome"/>
</dbReference>
<dbReference type="GO" id="GO:0090071">
    <property type="term" value="P:negative regulation of ribosome biogenesis"/>
    <property type="evidence" value="ECO:0007669"/>
    <property type="project" value="UniProtKB-UniRule"/>
</dbReference>
<dbReference type="GO" id="GO:0042256">
    <property type="term" value="P:cytosolic ribosome assembly"/>
    <property type="evidence" value="ECO:0007669"/>
    <property type="project" value="UniProtKB-UniRule"/>
</dbReference>
<dbReference type="PATRIC" id="fig|671143.5.peg.287"/>
<dbReference type="PANTHER" id="PTHR21043">
    <property type="entry name" value="IOJAP SUPERFAMILY ORTHOLOG"/>
    <property type="match status" value="1"/>
</dbReference>
<dbReference type="EMBL" id="FP565575">
    <property type="protein sequence ID" value="CBE67424.1"/>
    <property type="molecule type" value="Genomic_DNA"/>
</dbReference>
<dbReference type="InterPro" id="IPR004394">
    <property type="entry name" value="Iojap/RsfS/C7orf30"/>
</dbReference>
<dbReference type="KEGG" id="mox:DAMO_0334"/>
<sequence>MRDFDVSSPERRPVLSADTSGRIDTDALLQLAVAAAFEVKPTSLVHLDLRGLCSFTDHFLIVSAPSARQVRAIAERIEEQLREVHIRLSHREGDLEARWILLDYSDVIIHIFDEEMRQYYDLEGLWADAPKRELVQGGSSVSLS</sequence>
<dbReference type="Pfam" id="PF02410">
    <property type="entry name" value="RsfS"/>
    <property type="match status" value="1"/>
</dbReference>
<accession>D5MJ59</accession>
<dbReference type="AlphaFoldDB" id="D5MJ59"/>
<comment type="function">
    <text evidence="2">Functions as a ribosomal silencing factor. Interacts with ribosomal protein uL14 (rplN), blocking formation of intersubunit bridge B8. Prevents association of the 30S and 50S ribosomal subunits and the formation of functional ribosomes, thus repressing translation.</text>
</comment>
<keyword evidence="2" id="KW-0963">Cytoplasm</keyword>